<proteinExistence type="predicted"/>
<sequence length="404" mass="44092">MGCCHSQPAARTTTPLSSMVADIPLFLHSEPVFGCCLLGNDPNFLLSASEDQTAQLFDLAHGRIVASFEGHLKSINQIAYCPRNRLLATASRDCTVKLWKAPWPSHTDNDDALAAPVLVAPGRTLDGHRLSVTTVDIAPDGRYCCSGGRDTALHIWDNETATSLACQRLSQNLVTGVKYFPAGDTVLQASEDLKLRLWDARSLTLIQAVAASTQIALALDIDASGNRILAAFKGYDGDGCELKVWLLVASSFRRMFSVCWMRIFKGYDGDGCELKLWDRRFMDRPQVKFCGHTQAVGACAFLARGEMPYVVSGSNDRRLMVWSIDTGECVLSKELPAAVTCLSSTAGGRIFFREGVLFKELPAAVTCLSSTAGGRWEVGELYECGSELTDEFDEVFGYFVSNQP</sequence>
<dbReference type="PROSITE" id="PS50294">
    <property type="entry name" value="WD_REPEATS_REGION"/>
    <property type="match status" value="2"/>
</dbReference>
<protein>
    <submittedName>
        <fullName evidence="4">Wdr31 protein</fullName>
    </submittedName>
</protein>
<dbReference type="InterPro" id="IPR040066">
    <property type="entry name" value="WDR31"/>
</dbReference>
<keyword evidence="2" id="KW-0677">Repeat</keyword>
<evidence type="ECO:0000256" key="3">
    <source>
        <dbReference type="PROSITE-ProRule" id="PRU00221"/>
    </source>
</evidence>
<accession>A0ABQ8U7Z1</accession>
<reference evidence="4" key="1">
    <citation type="journal article" date="2022" name="bioRxiv">
        <title>Genomics of Preaxostyla Flagellates Illuminates Evolutionary Transitions and the Path Towards Mitochondrial Loss.</title>
        <authorList>
            <person name="Novak L.V.F."/>
            <person name="Treitli S.C."/>
            <person name="Pyrih J."/>
            <person name="Halakuc P."/>
            <person name="Pipaliya S.V."/>
            <person name="Vacek V."/>
            <person name="Brzon O."/>
            <person name="Soukal P."/>
            <person name="Eme L."/>
            <person name="Dacks J.B."/>
            <person name="Karnkowska A."/>
            <person name="Elias M."/>
            <person name="Hampl V."/>
        </authorList>
    </citation>
    <scope>NUCLEOTIDE SEQUENCE</scope>
    <source>
        <strain evidence="4">RCP-MX</strain>
    </source>
</reference>
<dbReference type="PANTHER" id="PTHR19869:SF1">
    <property type="entry name" value="WD REPEAT-CONTAINING PROTEIN 31"/>
    <property type="match status" value="1"/>
</dbReference>
<evidence type="ECO:0000256" key="2">
    <source>
        <dbReference type="ARBA" id="ARBA00022737"/>
    </source>
</evidence>
<dbReference type="PANTHER" id="PTHR19869">
    <property type="entry name" value="SPERMATID WD-REPEAT PROTEIN"/>
    <property type="match status" value="1"/>
</dbReference>
<feature type="repeat" description="WD" evidence="3">
    <location>
        <begin position="289"/>
        <end position="332"/>
    </location>
</feature>
<dbReference type="SMART" id="SM00320">
    <property type="entry name" value="WD40"/>
    <property type="match status" value="5"/>
</dbReference>
<evidence type="ECO:0000313" key="5">
    <source>
        <dbReference type="Proteomes" id="UP001141327"/>
    </source>
</evidence>
<dbReference type="PRINTS" id="PR00320">
    <property type="entry name" value="GPROTEINBRPT"/>
</dbReference>
<dbReference type="InterPro" id="IPR015943">
    <property type="entry name" value="WD40/YVTN_repeat-like_dom_sf"/>
</dbReference>
<keyword evidence="1 3" id="KW-0853">WD repeat</keyword>
<dbReference type="Pfam" id="PF00400">
    <property type="entry name" value="WD40"/>
    <property type="match status" value="4"/>
</dbReference>
<dbReference type="SUPFAM" id="SSF50978">
    <property type="entry name" value="WD40 repeat-like"/>
    <property type="match status" value="1"/>
</dbReference>
<evidence type="ECO:0000313" key="4">
    <source>
        <dbReference type="EMBL" id="KAJ4454536.1"/>
    </source>
</evidence>
<dbReference type="InterPro" id="IPR020472">
    <property type="entry name" value="WD40_PAC1"/>
</dbReference>
<dbReference type="CDD" id="cd00200">
    <property type="entry name" value="WD40"/>
    <property type="match status" value="1"/>
</dbReference>
<name>A0ABQ8U7Z1_9EUKA</name>
<dbReference type="InterPro" id="IPR036322">
    <property type="entry name" value="WD40_repeat_dom_sf"/>
</dbReference>
<dbReference type="Gene3D" id="2.130.10.10">
    <property type="entry name" value="YVTN repeat-like/Quinoprotein amine dehydrogenase"/>
    <property type="match status" value="3"/>
</dbReference>
<feature type="repeat" description="WD" evidence="3">
    <location>
        <begin position="174"/>
        <end position="208"/>
    </location>
</feature>
<dbReference type="PROSITE" id="PS50082">
    <property type="entry name" value="WD_REPEATS_2"/>
    <property type="match status" value="4"/>
</dbReference>
<feature type="repeat" description="WD" evidence="3">
    <location>
        <begin position="125"/>
        <end position="166"/>
    </location>
</feature>
<dbReference type="Proteomes" id="UP001141327">
    <property type="component" value="Unassembled WGS sequence"/>
</dbReference>
<feature type="repeat" description="WD" evidence="3">
    <location>
        <begin position="68"/>
        <end position="100"/>
    </location>
</feature>
<dbReference type="EMBL" id="JAPMOS010000149">
    <property type="protein sequence ID" value="KAJ4454536.1"/>
    <property type="molecule type" value="Genomic_DNA"/>
</dbReference>
<gene>
    <name evidence="4" type="ORF">PAPYR_10721</name>
</gene>
<keyword evidence="5" id="KW-1185">Reference proteome</keyword>
<dbReference type="InterPro" id="IPR001680">
    <property type="entry name" value="WD40_rpt"/>
</dbReference>
<evidence type="ECO:0000256" key="1">
    <source>
        <dbReference type="ARBA" id="ARBA00022574"/>
    </source>
</evidence>
<comment type="caution">
    <text evidence="4">The sequence shown here is derived from an EMBL/GenBank/DDBJ whole genome shotgun (WGS) entry which is preliminary data.</text>
</comment>
<organism evidence="4 5">
    <name type="scientific">Paratrimastix pyriformis</name>
    <dbReference type="NCBI Taxonomy" id="342808"/>
    <lineage>
        <taxon>Eukaryota</taxon>
        <taxon>Metamonada</taxon>
        <taxon>Preaxostyla</taxon>
        <taxon>Paratrimastigidae</taxon>
        <taxon>Paratrimastix</taxon>
    </lineage>
</organism>